<dbReference type="Proteomes" id="UP000003793">
    <property type="component" value="Unassembled WGS sequence"/>
</dbReference>
<dbReference type="EMBL" id="ABVR01000038">
    <property type="protein sequence ID" value="EEG90428.1"/>
    <property type="molecule type" value="Genomic_DNA"/>
</dbReference>
<evidence type="ECO:0000256" key="2">
    <source>
        <dbReference type="ARBA" id="ARBA00022525"/>
    </source>
</evidence>
<dbReference type="InterPro" id="IPR019931">
    <property type="entry name" value="LPXTG_anchor"/>
</dbReference>
<proteinExistence type="predicted"/>
<evidence type="ECO:0000313" key="8">
    <source>
        <dbReference type="EMBL" id="EEG90428.1"/>
    </source>
</evidence>
<gene>
    <name evidence="8" type="ORF">COPCOM_01164</name>
</gene>
<dbReference type="Gene3D" id="2.60.40.10">
    <property type="entry name" value="Immunoglobulins"/>
    <property type="match status" value="1"/>
</dbReference>
<keyword evidence="5" id="KW-1133">Transmembrane helix</keyword>
<dbReference type="Gene3D" id="2.60.40.740">
    <property type="match status" value="1"/>
</dbReference>
<reference evidence="8 9" key="1">
    <citation type="submission" date="2009-02" db="EMBL/GenBank/DDBJ databases">
        <authorList>
            <person name="Fulton L."/>
            <person name="Clifton S."/>
            <person name="Fulton B."/>
            <person name="Xu J."/>
            <person name="Minx P."/>
            <person name="Pepin K.H."/>
            <person name="Johnson M."/>
            <person name="Bhonagiri V."/>
            <person name="Nash W.E."/>
            <person name="Mardis E.R."/>
            <person name="Wilson R.K."/>
        </authorList>
    </citation>
    <scope>NUCLEOTIDE SEQUENCE [LARGE SCALE GENOMIC DNA]</scope>
    <source>
        <strain evidence="8 9">ATCC 27758</strain>
    </source>
</reference>
<evidence type="ECO:0000256" key="4">
    <source>
        <dbReference type="ARBA" id="ARBA00023088"/>
    </source>
</evidence>
<reference evidence="8 9" key="2">
    <citation type="submission" date="2009-03" db="EMBL/GenBank/DDBJ databases">
        <title>Draft genome sequence of Coprococcus comes (ATCC 27758).</title>
        <authorList>
            <person name="Sudarsanam P."/>
            <person name="Ley R."/>
            <person name="Guruge J."/>
            <person name="Turnbaugh P.J."/>
            <person name="Mahowald M."/>
            <person name="Liep D."/>
            <person name="Gordon J."/>
        </authorList>
    </citation>
    <scope>NUCLEOTIDE SEQUENCE [LARGE SCALE GENOMIC DNA]</scope>
    <source>
        <strain evidence="8 9">ATCC 27758</strain>
    </source>
</reference>
<keyword evidence="5" id="KW-0812">Transmembrane</keyword>
<keyword evidence="1" id="KW-0134">Cell wall</keyword>
<dbReference type="InterPro" id="IPR041033">
    <property type="entry name" value="SpaA_PFL_dom_1"/>
</dbReference>
<feature type="transmembrane region" description="Helical" evidence="5">
    <location>
        <begin position="463"/>
        <end position="481"/>
    </location>
</feature>
<dbReference type="AlphaFoldDB" id="C0B7P1"/>
<comment type="caution">
    <text evidence="8">The sequence shown here is derived from an EMBL/GenBank/DDBJ whole genome shotgun (WGS) entry which is preliminary data.</text>
</comment>
<protein>
    <submittedName>
        <fullName evidence="8">LPXTG-motif cell wall anchor domain protein</fullName>
    </submittedName>
</protein>
<evidence type="ECO:0000256" key="1">
    <source>
        <dbReference type="ARBA" id="ARBA00022512"/>
    </source>
</evidence>
<keyword evidence="3" id="KW-0732">Signal</keyword>
<keyword evidence="2" id="KW-0964">Secreted</keyword>
<feature type="domain" description="Gram-positive cocci surface proteins LPxTG" evidence="6">
    <location>
        <begin position="447"/>
        <end position="487"/>
    </location>
</feature>
<evidence type="ECO:0000313" key="9">
    <source>
        <dbReference type="Proteomes" id="UP000003793"/>
    </source>
</evidence>
<evidence type="ECO:0000259" key="6">
    <source>
        <dbReference type="Pfam" id="PF00746"/>
    </source>
</evidence>
<evidence type="ECO:0000259" key="7">
    <source>
        <dbReference type="Pfam" id="PF17802"/>
    </source>
</evidence>
<keyword evidence="4" id="KW-0572">Peptidoglycan-anchor</keyword>
<evidence type="ECO:0000256" key="5">
    <source>
        <dbReference type="SAM" id="Phobius"/>
    </source>
</evidence>
<name>C0B7P1_9FIRM</name>
<dbReference type="InterPro" id="IPR026466">
    <property type="entry name" value="Fim_isopep_form_D2_dom"/>
</dbReference>
<keyword evidence="5" id="KW-0472">Membrane</keyword>
<dbReference type="Pfam" id="PF00746">
    <property type="entry name" value="Gram_pos_anchor"/>
    <property type="match status" value="1"/>
</dbReference>
<sequence>MAVTIVGMSMTAFAQESVSGAGGNGSITIENASKGIVYSIYKVFDAKVNAERTSVAYSTKNFVDNPYFEKDSVGNISAKKEAYKTDSNEQLSEGAIEWIKENGTKICSKTSDGSILKITGLPYGYYYVTSTLKDGGMIMVTSVAKDAQIVDKNSKEPQWTPGNDGNAGGKSIVLDDGKQVKENNVSIGEMVHFRLQINTSNYVADKQIKEFIIEDTLPTGFDAAKITSVMIEEEPLEQFENTTFPVTIPWAADEGENGWKNLYDTGARITIDYTAVLNDKAVIDGEGNKNSARFSWNYTTEEPGKSSIEDSTTTDTYAVVIQKVNEKGGALTGVEFEVPFPVQAEEESGVYTVKGGQTGTGKVKAGSDGAVVIKGLKMGDYRVTETKAPEGYNKLTESFLVSAEKIRATRTDASTYLDENGNVTESETETKVTYTNANFAAKVKVVVNKSGKLLPGTGGTGEMIFTVSGVLIAIVAGVVLLNTKRRKRIV</sequence>
<evidence type="ECO:0000256" key="3">
    <source>
        <dbReference type="ARBA" id="ARBA00022729"/>
    </source>
</evidence>
<dbReference type="HOGENOM" id="CLU_028873_0_0_9"/>
<dbReference type="NCBIfam" id="TIGR04226">
    <property type="entry name" value="RrgB_K2N_iso_D2"/>
    <property type="match status" value="1"/>
</dbReference>
<dbReference type="Pfam" id="PF17802">
    <property type="entry name" value="SpaA"/>
    <property type="match status" value="1"/>
</dbReference>
<dbReference type="NCBIfam" id="TIGR01167">
    <property type="entry name" value="LPXTG_anchor"/>
    <property type="match status" value="1"/>
</dbReference>
<feature type="domain" description="SpaA-like prealbumin fold" evidence="7">
    <location>
        <begin position="319"/>
        <end position="404"/>
    </location>
</feature>
<organism evidence="8 9">
    <name type="scientific">Coprococcus comes ATCC 27758</name>
    <dbReference type="NCBI Taxonomy" id="470146"/>
    <lineage>
        <taxon>Bacteria</taxon>
        <taxon>Bacillati</taxon>
        <taxon>Bacillota</taxon>
        <taxon>Clostridia</taxon>
        <taxon>Lachnospirales</taxon>
        <taxon>Lachnospiraceae</taxon>
        <taxon>Coprococcus</taxon>
    </lineage>
</organism>
<accession>C0B7P1</accession>
<dbReference type="InterPro" id="IPR013783">
    <property type="entry name" value="Ig-like_fold"/>
</dbReference>